<dbReference type="EMBL" id="FNVO01000028">
    <property type="protein sequence ID" value="SEG91165.1"/>
    <property type="molecule type" value="Genomic_DNA"/>
</dbReference>
<dbReference type="Proteomes" id="UP000236723">
    <property type="component" value="Unassembled WGS sequence"/>
</dbReference>
<organism evidence="2 3">
    <name type="scientific">Thermomonospora echinospora</name>
    <dbReference type="NCBI Taxonomy" id="1992"/>
    <lineage>
        <taxon>Bacteria</taxon>
        <taxon>Bacillati</taxon>
        <taxon>Actinomycetota</taxon>
        <taxon>Actinomycetes</taxon>
        <taxon>Streptosporangiales</taxon>
        <taxon>Thermomonosporaceae</taxon>
        <taxon>Thermomonospora</taxon>
    </lineage>
</organism>
<reference evidence="3" key="1">
    <citation type="submission" date="2016-10" db="EMBL/GenBank/DDBJ databases">
        <authorList>
            <person name="Varghese N."/>
            <person name="Submissions S."/>
        </authorList>
    </citation>
    <scope>NUCLEOTIDE SEQUENCE [LARGE SCALE GENOMIC DNA]</scope>
    <source>
        <strain evidence="3">DSM 43163</strain>
    </source>
</reference>
<evidence type="ECO:0000259" key="1">
    <source>
        <dbReference type="PROSITE" id="PS50943"/>
    </source>
</evidence>
<dbReference type="InterPro" id="IPR010982">
    <property type="entry name" value="Lambda_DNA-bd_dom_sf"/>
</dbReference>
<sequence>MPVRPSPTVRGRRLRYELRRLREERGLTIEQVVAQADGDFSSSAISRWEKGDRRVRPTELRVLLDIYDVDADQREVLLTLAREARQRGWWHSYGSAIPSWFQFFVGLEAEASSIRAYEAELMPGLLQTPDYYREFLRTAPAADSEEEIERKIAVRTARQERLTGDNPLTFWAVVNEAVIRRVVGGPEVMRDQLRHVAELARLPHVSVQVLPFRAGAHPAMEGSFTILSFPEASDPDIIYLENQTGGLYLEETPEIERYTLMFNHLIAKALDPDESRAMIARVAEDLS</sequence>
<evidence type="ECO:0000313" key="2">
    <source>
        <dbReference type="EMBL" id="SEG91165.1"/>
    </source>
</evidence>
<dbReference type="CDD" id="cd00093">
    <property type="entry name" value="HTH_XRE"/>
    <property type="match status" value="1"/>
</dbReference>
<dbReference type="RefSeq" id="WP_103944165.1">
    <property type="nucleotide sequence ID" value="NZ_FNVO01000028.1"/>
</dbReference>
<dbReference type="SMART" id="SM00530">
    <property type="entry name" value="HTH_XRE"/>
    <property type="match status" value="1"/>
</dbReference>
<feature type="domain" description="HTH cro/C1-type" evidence="1">
    <location>
        <begin position="18"/>
        <end position="74"/>
    </location>
</feature>
<accession>A0A1H6E2N3</accession>
<dbReference type="Pfam" id="PF13560">
    <property type="entry name" value="HTH_31"/>
    <property type="match status" value="1"/>
</dbReference>
<protein>
    <submittedName>
        <fullName evidence="2">Helix-turn-helix domain-containing protein</fullName>
    </submittedName>
</protein>
<dbReference type="OrthoDB" id="5177725at2"/>
<dbReference type="Pfam" id="PF19054">
    <property type="entry name" value="DUF5753"/>
    <property type="match status" value="1"/>
</dbReference>
<dbReference type="PROSITE" id="PS50943">
    <property type="entry name" value="HTH_CROC1"/>
    <property type="match status" value="1"/>
</dbReference>
<dbReference type="GO" id="GO:0003677">
    <property type="term" value="F:DNA binding"/>
    <property type="evidence" value="ECO:0007669"/>
    <property type="project" value="InterPro"/>
</dbReference>
<dbReference type="AlphaFoldDB" id="A0A1H6E2N3"/>
<keyword evidence="3" id="KW-1185">Reference proteome</keyword>
<evidence type="ECO:0000313" key="3">
    <source>
        <dbReference type="Proteomes" id="UP000236723"/>
    </source>
</evidence>
<gene>
    <name evidence="2" type="ORF">SAMN04489712_12852</name>
</gene>
<proteinExistence type="predicted"/>
<dbReference type="SUPFAM" id="SSF47413">
    <property type="entry name" value="lambda repressor-like DNA-binding domains"/>
    <property type="match status" value="1"/>
</dbReference>
<dbReference type="InterPro" id="IPR043917">
    <property type="entry name" value="DUF5753"/>
</dbReference>
<dbReference type="Gene3D" id="1.10.260.40">
    <property type="entry name" value="lambda repressor-like DNA-binding domains"/>
    <property type="match status" value="1"/>
</dbReference>
<dbReference type="InterPro" id="IPR001387">
    <property type="entry name" value="Cro/C1-type_HTH"/>
</dbReference>
<name>A0A1H6E2N3_9ACTN</name>